<sequence length="102" mass="11802">GKHCILDVSGNAIKRLQIAQLYPIAVFIKPKSVENIMEMNKRLSEEQGRKTFDRAMKLEQEFTEHFTAIVQGDTLEEIYDQVKLIIEEHSGPYVWVPAKEKL</sequence>
<dbReference type="InterPro" id="IPR008144">
    <property type="entry name" value="Guanylate_kin-like_dom"/>
</dbReference>
<dbReference type="OrthoDB" id="78824at2759"/>
<dbReference type="Pfam" id="PF00625">
    <property type="entry name" value="Guanylate_kin"/>
    <property type="match status" value="1"/>
</dbReference>
<dbReference type="EMBL" id="JAFBMS010000480">
    <property type="protein sequence ID" value="KAG9330716.1"/>
    <property type="molecule type" value="Genomic_DNA"/>
</dbReference>
<dbReference type="GO" id="GO:0045197">
    <property type="term" value="P:establishment or maintenance of epithelial cell apical/basal polarity"/>
    <property type="evidence" value="ECO:0007669"/>
    <property type="project" value="TreeGrafter"/>
</dbReference>
<dbReference type="AlphaFoldDB" id="A0A8T2MT16"/>
<dbReference type="GO" id="GO:0007268">
    <property type="term" value="P:chemical synaptic transmission"/>
    <property type="evidence" value="ECO:0007669"/>
    <property type="project" value="TreeGrafter"/>
</dbReference>
<evidence type="ECO:0000313" key="3">
    <source>
        <dbReference type="EMBL" id="KAG9330716.1"/>
    </source>
</evidence>
<dbReference type="InterPro" id="IPR050614">
    <property type="entry name" value="Synaptic_Scaffolding_LAP-MAGUK"/>
</dbReference>
<dbReference type="GO" id="GO:0098839">
    <property type="term" value="C:postsynaptic density membrane"/>
    <property type="evidence" value="ECO:0007669"/>
    <property type="project" value="TreeGrafter"/>
</dbReference>
<protein>
    <recommendedName>
        <fullName evidence="2">Guanylate kinase-like domain-containing protein</fullName>
    </recommendedName>
</protein>
<dbReference type="InterPro" id="IPR027417">
    <property type="entry name" value="P-loop_NTPase"/>
</dbReference>
<feature type="non-terminal residue" evidence="3">
    <location>
        <position position="1"/>
    </location>
</feature>
<dbReference type="GO" id="GO:0099072">
    <property type="term" value="P:regulation of postsynaptic membrane neurotransmitter receptor levels"/>
    <property type="evidence" value="ECO:0007669"/>
    <property type="project" value="TreeGrafter"/>
</dbReference>
<accession>A0A8T2MT16</accession>
<dbReference type="Gene3D" id="3.40.50.300">
    <property type="entry name" value="P-loop containing nucleotide triphosphate hydrolases"/>
    <property type="match status" value="1"/>
</dbReference>
<dbReference type="PANTHER" id="PTHR23119:SF5">
    <property type="entry name" value="DISKS LARGE HOMOLOG 1"/>
    <property type="match status" value="1"/>
</dbReference>
<evidence type="ECO:0000313" key="4">
    <source>
        <dbReference type="Proteomes" id="UP000824540"/>
    </source>
</evidence>
<dbReference type="GO" id="GO:0031594">
    <property type="term" value="C:neuromuscular junction"/>
    <property type="evidence" value="ECO:0007669"/>
    <property type="project" value="TreeGrafter"/>
</dbReference>
<gene>
    <name evidence="3" type="ORF">JZ751_022326</name>
</gene>
<dbReference type="Proteomes" id="UP000824540">
    <property type="component" value="Unassembled WGS sequence"/>
</dbReference>
<keyword evidence="4" id="KW-1185">Reference proteome</keyword>
<dbReference type="GO" id="GO:0097120">
    <property type="term" value="P:receptor localization to synapse"/>
    <property type="evidence" value="ECO:0007669"/>
    <property type="project" value="TreeGrafter"/>
</dbReference>
<dbReference type="InterPro" id="IPR008145">
    <property type="entry name" value="GK/Ca_channel_bsu"/>
</dbReference>
<name>A0A8T2MT16_9TELE</name>
<dbReference type="PROSITE" id="PS50052">
    <property type="entry name" value="GUANYLATE_KINASE_2"/>
    <property type="match status" value="1"/>
</dbReference>
<evidence type="ECO:0000259" key="2">
    <source>
        <dbReference type="PROSITE" id="PS50052"/>
    </source>
</evidence>
<feature type="domain" description="Guanylate kinase-like" evidence="2">
    <location>
        <begin position="1"/>
        <end position="87"/>
    </location>
</feature>
<keyword evidence="1" id="KW-0677">Repeat</keyword>
<comment type="caution">
    <text evidence="3">The sequence shown here is derived from an EMBL/GenBank/DDBJ whole genome shotgun (WGS) entry which is preliminary data.</text>
</comment>
<dbReference type="SUPFAM" id="SSF52540">
    <property type="entry name" value="P-loop containing nucleoside triphosphate hydrolases"/>
    <property type="match status" value="1"/>
</dbReference>
<dbReference type="GO" id="GO:0043113">
    <property type="term" value="P:receptor clustering"/>
    <property type="evidence" value="ECO:0007669"/>
    <property type="project" value="TreeGrafter"/>
</dbReference>
<dbReference type="GO" id="GO:0016323">
    <property type="term" value="C:basolateral plasma membrane"/>
    <property type="evidence" value="ECO:0007669"/>
    <property type="project" value="TreeGrafter"/>
</dbReference>
<proteinExistence type="predicted"/>
<organism evidence="3 4">
    <name type="scientific">Albula glossodonta</name>
    <name type="common">roundjaw bonefish</name>
    <dbReference type="NCBI Taxonomy" id="121402"/>
    <lineage>
        <taxon>Eukaryota</taxon>
        <taxon>Metazoa</taxon>
        <taxon>Chordata</taxon>
        <taxon>Craniata</taxon>
        <taxon>Vertebrata</taxon>
        <taxon>Euteleostomi</taxon>
        <taxon>Actinopterygii</taxon>
        <taxon>Neopterygii</taxon>
        <taxon>Teleostei</taxon>
        <taxon>Albuliformes</taxon>
        <taxon>Albulidae</taxon>
        <taxon>Albula</taxon>
    </lineage>
</organism>
<dbReference type="PANTHER" id="PTHR23119">
    <property type="entry name" value="DISCS LARGE"/>
    <property type="match status" value="1"/>
</dbReference>
<evidence type="ECO:0000256" key="1">
    <source>
        <dbReference type="ARBA" id="ARBA00022737"/>
    </source>
</evidence>
<dbReference type="GO" id="GO:0098609">
    <property type="term" value="P:cell-cell adhesion"/>
    <property type="evidence" value="ECO:0007669"/>
    <property type="project" value="TreeGrafter"/>
</dbReference>
<dbReference type="GO" id="GO:0019901">
    <property type="term" value="F:protein kinase binding"/>
    <property type="evidence" value="ECO:0007669"/>
    <property type="project" value="TreeGrafter"/>
</dbReference>
<dbReference type="GO" id="GO:0043005">
    <property type="term" value="C:neuron projection"/>
    <property type="evidence" value="ECO:0007669"/>
    <property type="project" value="TreeGrafter"/>
</dbReference>
<reference evidence="3" key="1">
    <citation type="thesis" date="2021" institute="BYU ScholarsArchive" country="Provo, UT, USA">
        <title>Applications of and Algorithms for Genome Assembly and Genomic Analyses with an Emphasis on Marine Teleosts.</title>
        <authorList>
            <person name="Pickett B.D."/>
        </authorList>
    </citation>
    <scope>NUCLEOTIDE SEQUENCE</scope>
    <source>
        <strain evidence="3">HI-2016</strain>
    </source>
</reference>
<dbReference type="GO" id="GO:0035255">
    <property type="term" value="F:ionotropic glutamate receptor binding"/>
    <property type="evidence" value="ECO:0007669"/>
    <property type="project" value="TreeGrafter"/>
</dbReference>